<sequence>MGDERHCWKSTLGT</sequence>
<reference evidence="2" key="1">
    <citation type="journal article" date="2013" name="Mol. Plant Microbe Interact.">
        <title>Global aspects of pacC regulation of pathogenicity genes in Colletotrichum gloeosporioides as revealed by transcriptome analysis.</title>
        <authorList>
            <person name="Alkan N."/>
            <person name="Meng X."/>
            <person name="Friedlander G."/>
            <person name="Reuveni E."/>
            <person name="Sukno S."/>
            <person name="Sherman A."/>
            <person name="Thon M."/>
            <person name="Fluhr R."/>
            <person name="Prusky D."/>
        </authorList>
    </citation>
    <scope>NUCLEOTIDE SEQUENCE [LARGE SCALE GENOMIC DNA]</scope>
    <source>
        <strain evidence="2">Cg-14</strain>
    </source>
</reference>
<protein>
    <submittedName>
        <fullName evidence="1">Uncharacterized protein</fullName>
    </submittedName>
</protein>
<organism evidence="1 2">
    <name type="scientific">Colletotrichum gloeosporioides (strain Cg-14)</name>
    <name type="common">Anthracnose fungus</name>
    <name type="synonym">Glomerella cingulata</name>
    <dbReference type="NCBI Taxonomy" id="1237896"/>
    <lineage>
        <taxon>Eukaryota</taxon>
        <taxon>Fungi</taxon>
        <taxon>Dikarya</taxon>
        <taxon>Ascomycota</taxon>
        <taxon>Pezizomycotina</taxon>
        <taxon>Sordariomycetes</taxon>
        <taxon>Hypocreomycetidae</taxon>
        <taxon>Glomerellales</taxon>
        <taxon>Glomerellaceae</taxon>
        <taxon>Colletotrichum</taxon>
        <taxon>Colletotrichum gloeosporioides species complex</taxon>
    </lineage>
</organism>
<accession>T0LFM6</accession>
<evidence type="ECO:0000313" key="2">
    <source>
        <dbReference type="Proteomes" id="UP000015530"/>
    </source>
</evidence>
<evidence type="ECO:0000313" key="1">
    <source>
        <dbReference type="EMBL" id="EQB50386.1"/>
    </source>
</evidence>
<proteinExistence type="predicted"/>
<comment type="caution">
    <text evidence="1">The sequence shown here is derived from an EMBL/GenBank/DDBJ whole genome shotgun (WGS) entry which is preliminary data.</text>
</comment>
<gene>
    <name evidence="1" type="ORF">CGLO_10182</name>
</gene>
<dbReference type="HOGENOM" id="CLU_3435037_0_0_1"/>
<dbReference type="EMBL" id="AMYD01002074">
    <property type="protein sequence ID" value="EQB50386.1"/>
    <property type="molecule type" value="Genomic_DNA"/>
</dbReference>
<dbReference type="Proteomes" id="UP000015530">
    <property type="component" value="Unassembled WGS sequence"/>
</dbReference>
<name>T0LFM6_COLGC</name>